<evidence type="ECO:0000256" key="1">
    <source>
        <dbReference type="SAM" id="Phobius"/>
    </source>
</evidence>
<dbReference type="AlphaFoldDB" id="A0A2G5VHP5"/>
<feature type="transmembrane region" description="Helical" evidence="1">
    <location>
        <begin position="69"/>
        <end position="89"/>
    </location>
</feature>
<evidence type="ECO:0000313" key="3">
    <source>
        <dbReference type="Proteomes" id="UP000230233"/>
    </source>
</evidence>
<feature type="transmembrane region" description="Helical" evidence="1">
    <location>
        <begin position="12"/>
        <end position="31"/>
    </location>
</feature>
<comment type="caution">
    <text evidence="2">The sequence shown here is derived from an EMBL/GenBank/DDBJ whole genome shotgun (WGS) entry which is preliminary data.</text>
</comment>
<keyword evidence="1" id="KW-0472">Membrane</keyword>
<dbReference type="Proteomes" id="UP000230233">
    <property type="component" value="Chromosome I"/>
</dbReference>
<keyword evidence="1" id="KW-0812">Transmembrane</keyword>
<sequence>MMVSSRDFFQKTILAVVSSTIAVTAFIALLWNGSVRYKYGTKFHRLIAGNTTVFNEINLPDIKHLMDSYFTFMKSVITIIFATGIIFLLTYSCISSAGRKFLKGLFKATWIIIKLIIYGFIRVPLFFNRLLRGRTLCLCMLITAFCLLPVHCNKDLITGKAATRRTCVAN</sequence>
<feature type="transmembrane region" description="Helical" evidence="1">
    <location>
        <begin position="133"/>
        <end position="150"/>
    </location>
</feature>
<feature type="transmembrane region" description="Helical" evidence="1">
    <location>
        <begin position="101"/>
        <end position="121"/>
    </location>
</feature>
<reference evidence="3" key="1">
    <citation type="submission" date="2017-10" db="EMBL/GenBank/DDBJ databases">
        <title>Rapid genome shrinkage in a self-fertile nematode reveals novel sperm competition proteins.</title>
        <authorList>
            <person name="Yin D."/>
            <person name="Schwarz E.M."/>
            <person name="Thomas C.G."/>
            <person name="Felde R.L."/>
            <person name="Korf I.F."/>
            <person name="Cutter A.D."/>
            <person name="Schartner C.M."/>
            <person name="Ralston E.J."/>
            <person name="Meyer B.J."/>
            <person name="Haag E.S."/>
        </authorList>
    </citation>
    <scope>NUCLEOTIDE SEQUENCE [LARGE SCALE GENOMIC DNA]</scope>
    <source>
        <strain evidence="3">JU1422</strain>
    </source>
</reference>
<gene>
    <name evidence="2" type="primary">Cnig_chr_I.g1800</name>
    <name evidence="2" type="ORF">B9Z55_001800</name>
</gene>
<dbReference type="EMBL" id="PDUG01000001">
    <property type="protein sequence ID" value="PIC51191.1"/>
    <property type="molecule type" value="Genomic_DNA"/>
</dbReference>
<organism evidence="2 3">
    <name type="scientific">Caenorhabditis nigoni</name>
    <dbReference type="NCBI Taxonomy" id="1611254"/>
    <lineage>
        <taxon>Eukaryota</taxon>
        <taxon>Metazoa</taxon>
        <taxon>Ecdysozoa</taxon>
        <taxon>Nematoda</taxon>
        <taxon>Chromadorea</taxon>
        <taxon>Rhabditida</taxon>
        <taxon>Rhabditina</taxon>
        <taxon>Rhabditomorpha</taxon>
        <taxon>Rhabditoidea</taxon>
        <taxon>Rhabditidae</taxon>
        <taxon>Peloderinae</taxon>
        <taxon>Caenorhabditis</taxon>
    </lineage>
</organism>
<evidence type="ECO:0000313" key="2">
    <source>
        <dbReference type="EMBL" id="PIC51191.1"/>
    </source>
</evidence>
<name>A0A2G5VHP5_9PELO</name>
<proteinExistence type="predicted"/>
<keyword evidence="3" id="KW-1185">Reference proteome</keyword>
<protein>
    <submittedName>
        <fullName evidence="2">Uncharacterized protein</fullName>
    </submittedName>
</protein>
<keyword evidence="1" id="KW-1133">Transmembrane helix</keyword>
<accession>A0A2G5VHP5</accession>